<dbReference type="RefSeq" id="WP_100739010.1">
    <property type="nucleotide sequence ID" value="NZ_NPDO01000018.1"/>
</dbReference>
<name>A0ABX4N9K1_9LEPT</name>
<evidence type="ECO:0000313" key="3">
    <source>
        <dbReference type="Proteomes" id="UP000231919"/>
    </source>
</evidence>
<dbReference type="EMBL" id="NPDP01000033">
    <property type="protein sequence ID" value="PJZ28782.1"/>
    <property type="molecule type" value="Genomic_DNA"/>
</dbReference>
<proteinExistence type="predicted"/>
<sequence>MSQKISVPVVKGLSRAAISRQTELFLIRIQNSGFKIKYPLPVLDILEFGYLKKLFGYDWSTEELQDSLKGYTEFGKKKLVLSQATYEGASDGNPMDLFTVTHELGHVALHTDQIRARLYEKMEIVKMNRGSIKPYLDPEWQANEFAAALLMPQSRVVEIIQSNQVTPENIICEEFGVSDMAARFRIDNVSKEMKKNPSRNGGLFY</sequence>
<organism evidence="2 3">
    <name type="scientific">Leptospira kmetyi</name>
    <dbReference type="NCBI Taxonomy" id="408139"/>
    <lineage>
        <taxon>Bacteria</taxon>
        <taxon>Pseudomonadati</taxon>
        <taxon>Spirochaetota</taxon>
        <taxon>Spirochaetia</taxon>
        <taxon>Leptospirales</taxon>
        <taxon>Leptospiraceae</taxon>
        <taxon>Leptospira</taxon>
    </lineage>
</organism>
<evidence type="ECO:0000259" key="1">
    <source>
        <dbReference type="Pfam" id="PF06114"/>
    </source>
</evidence>
<protein>
    <recommendedName>
        <fullName evidence="1">IrrE N-terminal-like domain-containing protein</fullName>
    </recommendedName>
</protein>
<dbReference type="PANTHER" id="PTHR43236">
    <property type="entry name" value="ANTITOXIN HIGA1"/>
    <property type="match status" value="1"/>
</dbReference>
<dbReference type="Pfam" id="PF06114">
    <property type="entry name" value="Peptidase_M78"/>
    <property type="match status" value="1"/>
</dbReference>
<dbReference type="InterPro" id="IPR052345">
    <property type="entry name" value="Rad_response_metalloprotease"/>
</dbReference>
<comment type="caution">
    <text evidence="2">The sequence shown here is derived from an EMBL/GenBank/DDBJ whole genome shotgun (WGS) entry which is preliminary data.</text>
</comment>
<evidence type="ECO:0000313" key="2">
    <source>
        <dbReference type="EMBL" id="PJZ28782.1"/>
    </source>
</evidence>
<dbReference type="Gene3D" id="1.10.10.2910">
    <property type="match status" value="1"/>
</dbReference>
<keyword evidence="3" id="KW-1185">Reference proteome</keyword>
<dbReference type="InterPro" id="IPR010359">
    <property type="entry name" value="IrrE_HExxH"/>
</dbReference>
<gene>
    <name evidence="2" type="ORF">CH378_16435</name>
</gene>
<dbReference type="PANTHER" id="PTHR43236:SF1">
    <property type="entry name" value="BLL7220 PROTEIN"/>
    <property type="match status" value="1"/>
</dbReference>
<feature type="domain" description="IrrE N-terminal-like" evidence="1">
    <location>
        <begin position="94"/>
        <end position="186"/>
    </location>
</feature>
<reference evidence="2 3" key="1">
    <citation type="submission" date="2017-07" db="EMBL/GenBank/DDBJ databases">
        <title>Leptospira spp. isolated from tropical soils.</title>
        <authorList>
            <person name="Thibeaux R."/>
            <person name="Iraola G."/>
            <person name="Ferres I."/>
            <person name="Bierque E."/>
            <person name="Girault D."/>
            <person name="Soupe-Gilbert M.-E."/>
            <person name="Picardeau M."/>
            <person name="Goarant C."/>
        </authorList>
    </citation>
    <scope>NUCLEOTIDE SEQUENCE [LARGE SCALE GENOMIC DNA]</scope>
    <source>
        <strain evidence="2 3">JW2-C-B1</strain>
    </source>
</reference>
<dbReference type="Proteomes" id="UP000231919">
    <property type="component" value="Unassembled WGS sequence"/>
</dbReference>
<accession>A0ABX4N9K1</accession>